<dbReference type="EMBL" id="CP012752">
    <property type="protein sequence ID" value="ALG09052.1"/>
    <property type="molecule type" value="Genomic_DNA"/>
</dbReference>
<dbReference type="InterPro" id="IPR041664">
    <property type="entry name" value="AAA_16"/>
</dbReference>
<dbReference type="PROSITE" id="PS50043">
    <property type="entry name" value="HTH_LUXR_2"/>
    <property type="match status" value="1"/>
</dbReference>
<dbReference type="AlphaFoldDB" id="A0A0N9HUY6"/>
<dbReference type="GO" id="GO:0005737">
    <property type="term" value="C:cytoplasm"/>
    <property type="evidence" value="ECO:0007669"/>
    <property type="project" value="TreeGrafter"/>
</dbReference>
<dbReference type="SMART" id="SM00421">
    <property type="entry name" value="HTH_LUXR"/>
    <property type="match status" value="1"/>
</dbReference>
<keyword evidence="1" id="KW-0547">Nucleotide-binding</keyword>
<dbReference type="InterPro" id="IPR000792">
    <property type="entry name" value="Tscrpt_reg_LuxR_C"/>
</dbReference>
<keyword evidence="2" id="KW-0067">ATP-binding</keyword>
<dbReference type="SUPFAM" id="SSF46894">
    <property type="entry name" value="C-terminal effector domain of the bipartite response regulators"/>
    <property type="match status" value="1"/>
</dbReference>
<dbReference type="InterPro" id="IPR036388">
    <property type="entry name" value="WH-like_DNA-bd_sf"/>
</dbReference>
<protein>
    <recommendedName>
        <fullName evidence="4">HTH luxR-type domain-containing protein</fullName>
    </recommendedName>
</protein>
<sequence>MAMELVERNGPWGALARLHTRTAAGQGGVALVTGGMATGKTALLREFTADAARDGTLVLSATGSRAEQSLQLGVMCQILHGPSFPDIPVPGPSVVDSVLWDRVDSDPAVVGPHDAPVIRDMCGALLAAARNRAVVVWIDDIQFVDGATLRVLLYLRRRMAAAPILLILSGWEQRRQTWPSFRAEITRQPHEKITLAALSLDGVGELVTQRADGPAATRLSPACHRLSGGNPLLINALLDDMRDGDLTPRAAYAQAVLTSLHRAGPLPHAVASAVAVLGEHATPALVGQLVGKSTDEVTSALDLLAGGGLLDRIAFRHAVVASTVLDALPPDERSRLHLRAARLLHQGGVGALEIARHLVDADTTGDDWATALLSEAAERALADDDVAWASRCLRLALRDCTDRARRRELAKSLARTEWRVNPAASALHMTALRDALIEGTSDGRDAVTLTRHALWHGDKAAAVAAFGAVTDPQAADELRLACEWLYGTQDDLPAKETGGAPWIQVGGRLAGLMVKGRTADVVTSAEHILQSCQLGDTTVEIVVSALIALCHADRADKAVFWCDTLADEAQRRNARTWQAVLSAARADIAQRQGDLGLAETQACTALRLLPTDGWGVLIGLPRATLLLAYTAMGRLDRAAEVLRQFVPDRMAGTVIGLRWLHARGHYHLASGRPLAALDDFQTCDRQMREWNIDVPALVPAHSDLAQAYLRLDQRKVARDLVCRQLDRPRAISSRTRGTALRVLAATSDLRQRPGLLMEAIEDLHTCGDRLELARALIDLSEAHQELGEFSRARMHARRAAAEAKACRAEPLAKLLSHGGSFDTKDQRPEAEGVPPLSGAERRVATLAARGYSNREIGRMLYITVSTVEQHLTRVYRKLNVGSRADLPVGLLLTRVPVKGA</sequence>
<evidence type="ECO:0000256" key="2">
    <source>
        <dbReference type="ARBA" id="ARBA00022840"/>
    </source>
</evidence>
<dbReference type="GO" id="GO:0003677">
    <property type="term" value="F:DNA binding"/>
    <property type="evidence" value="ECO:0007669"/>
    <property type="project" value="InterPro"/>
</dbReference>
<dbReference type="SUPFAM" id="SSF48452">
    <property type="entry name" value="TPR-like"/>
    <property type="match status" value="1"/>
</dbReference>
<keyword evidence="6" id="KW-1185">Reference proteome</keyword>
<feature type="domain" description="HTH luxR-type" evidence="4">
    <location>
        <begin position="829"/>
        <end position="894"/>
    </location>
</feature>
<proteinExistence type="predicted"/>
<evidence type="ECO:0000256" key="1">
    <source>
        <dbReference type="ARBA" id="ARBA00022741"/>
    </source>
</evidence>
<dbReference type="Proteomes" id="UP000063699">
    <property type="component" value="Chromosome"/>
</dbReference>
<dbReference type="STRING" id="860235.AOZ06_20930"/>
<dbReference type="Pfam" id="PF13191">
    <property type="entry name" value="AAA_16"/>
    <property type="match status" value="1"/>
</dbReference>
<dbReference type="PRINTS" id="PR00038">
    <property type="entry name" value="HTHLUXR"/>
</dbReference>
<accession>A0A0N9HUY6</accession>
<evidence type="ECO:0000256" key="3">
    <source>
        <dbReference type="SAM" id="MobiDB-lite"/>
    </source>
</evidence>
<organism evidence="5 6">
    <name type="scientific">Kibdelosporangium phytohabitans</name>
    <dbReference type="NCBI Taxonomy" id="860235"/>
    <lineage>
        <taxon>Bacteria</taxon>
        <taxon>Bacillati</taxon>
        <taxon>Actinomycetota</taxon>
        <taxon>Actinomycetes</taxon>
        <taxon>Pseudonocardiales</taxon>
        <taxon>Pseudonocardiaceae</taxon>
        <taxon>Kibdelosporangium</taxon>
    </lineage>
</organism>
<reference evidence="5 6" key="1">
    <citation type="submission" date="2015-07" db="EMBL/GenBank/DDBJ databases">
        <title>Genome sequencing of Kibdelosporangium phytohabitans.</title>
        <authorList>
            <person name="Qin S."/>
            <person name="Xing K."/>
        </authorList>
    </citation>
    <scope>NUCLEOTIDE SEQUENCE [LARGE SCALE GENOMIC DNA]</scope>
    <source>
        <strain evidence="5 6">KLBMP1111</strain>
    </source>
</reference>
<dbReference type="InterPro" id="IPR027417">
    <property type="entry name" value="P-loop_NTPase"/>
</dbReference>
<feature type="region of interest" description="Disordered" evidence="3">
    <location>
        <begin position="817"/>
        <end position="838"/>
    </location>
</feature>
<gene>
    <name evidence="5" type="ORF">AOZ06_20930</name>
</gene>
<dbReference type="GO" id="GO:0005524">
    <property type="term" value="F:ATP binding"/>
    <property type="evidence" value="ECO:0007669"/>
    <property type="project" value="UniProtKB-KW"/>
</dbReference>
<dbReference type="PROSITE" id="PS00622">
    <property type="entry name" value="HTH_LUXR_1"/>
    <property type="match status" value="1"/>
</dbReference>
<dbReference type="Gene3D" id="1.25.40.10">
    <property type="entry name" value="Tetratricopeptide repeat domain"/>
    <property type="match status" value="1"/>
</dbReference>
<dbReference type="CDD" id="cd06170">
    <property type="entry name" value="LuxR_C_like"/>
    <property type="match status" value="1"/>
</dbReference>
<dbReference type="Gene3D" id="1.10.10.10">
    <property type="entry name" value="Winged helix-like DNA-binding domain superfamily/Winged helix DNA-binding domain"/>
    <property type="match status" value="1"/>
</dbReference>
<dbReference type="GO" id="GO:0004016">
    <property type="term" value="F:adenylate cyclase activity"/>
    <property type="evidence" value="ECO:0007669"/>
    <property type="project" value="TreeGrafter"/>
</dbReference>
<dbReference type="KEGG" id="kphy:AOZ06_20930"/>
<name>A0A0N9HUY6_9PSEU</name>
<dbReference type="PANTHER" id="PTHR16305:SF28">
    <property type="entry name" value="GUANYLATE CYCLASE DOMAIN-CONTAINING PROTEIN"/>
    <property type="match status" value="1"/>
</dbReference>
<dbReference type="InterPro" id="IPR011990">
    <property type="entry name" value="TPR-like_helical_dom_sf"/>
</dbReference>
<dbReference type="Pfam" id="PF00196">
    <property type="entry name" value="GerE"/>
    <property type="match status" value="1"/>
</dbReference>
<dbReference type="GO" id="GO:0006355">
    <property type="term" value="P:regulation of DNA-templated transcription"/>
    <property type="evidence" value="ECO:0007669"/>
    <property type="project" value="InterPro"/>
</dbReference>
<dbReference type="SUPFAM" id="SSF52540">
    <property type="entry name" value="P-loop containing nucleoside triphosphate hydrolases"/>
    <property type="match status" value="1"/>
</dbReference>
<dbReference type="InterPro" id="IPR016032">
    <property type="entry name" value="Sig_transdc_resp-reg_C-effctor"/>
</dbReference>
<evidence type="ECO:0000259" key="4">
    <source>
        <dbReference type="PROSITE" id="PS50043"/>
    </source>
</evidence>
<dbReference type="PANTHER" id="PTHR16305">
    <property type="entry name" value="TESTICULAR SOLUBLE ADENYLYL CYCLASE"/>
    <property type="match status" value="1"/>
</dbReference>
<evidence type="ECO:0000313" key="5">
    <source>
        <dbReference type="EMBL" id="ALG09052.1"/>
    </source>
</evidence>
<evidence type="ECO:0000313" key="6">
    <source>
        <dbReference type="Proteomes" id="UP000063699"/>
    </source>
</evidence>